<evidence type="ECO:0000256" key="1">
    <source>
        <dbReference type="SAM" id="MobiDB-lite"/>
    </source>
</evidence>
<feature type="region of interest" description="Disordered" evidence="1">
    <location>
        <begin position="420"/>
        <end position="448"/>
    </location>
</feature>
<keyword evidence="2" id="KW-1133">Transmembrane helix</keyword>
<accession>A0A8H5HLG6</accession>
<evidence type="ECO:0000313" key="3">
    <source>
        <dbReference type="EMBL" id="KAF5385544.1"/>
    </source>
</evidence>
<name>A0A8H5HLG6_9AGAR</name>
<dbReference type="OrthoDB" id="2796893at2759"/>
<organism evidence="3 4">
    <name type="scientific">Collybiopsis confluens</name>
    <dbReference type="NCBI Taxonomy" id="2823264"/>
    <lineage>
        <taxon>Eukaryota</taxon>
        <taxon>Fungi</taxon>
        <taxon>Dikarya</taxon>
        <taxon>Basidiomycota</taxon>
        <taxon>Agaricomycotina</taxon>
        <taxon>Agaricomycetes</taxon>
        <taxon>Agaricomycetidae</taxon>
        <taxon>Agaricales</taxon>
        <taxon>Marasmiineae</taxon>
        <taxon>Omphalotaceae</taxon>
        <taxon>Collybiopsis</taxon>
    </lineage>
</organism>
<sequence>MPATVKLEGIDVSAVPAIGYGHATGRGSTLVGRGPVSNATCLTGFGWADNAGNSTPCLVAAAVVGGCGNANYTVPLLKSGNSYHSPGGDGVPVNSCSCSWAAYNLYSACTACQGLSLSVLTYYPADTSTLDNTSIPFYATVLPTTWTNAIFNTTQAQDISEQGHPDVYGAPLTTPSAKSKSNGGAIGGGVAGGVIVLLIGATALWWILRKRGIALIRRKRNGKPQEIDSTTYNSNTGHARTWSDLTKTSHVGDSSFGNSSPSMGLSGGYIGTIGMQQAHPTGLAPSPFSSSSINMGSVSSSGIYTTPPHQSVIHVDGSGGGPPSMYNDRASTIISRYESPSPSMQFVNRSQSPDNNSYGTPFVVGGAGGGTVVTGGNDIMTIQPFVLPPISTSPPPGSLPPTKGRTQVGTVHEEGDNIISRMDSQESLNGTPPLSTPPFSRRMNPPPYAEVALSDSREVAANRRETHGTGHRPVLPEKQPSQASQTSQISQQSSQETSLWSDAPTSVGHGVGIAIGHGPGQGPTPDLAAIDAYVNQIGIRPGAGGGAVGAEATDTVPVLHTTAVPPGQTLLTRPSDGTGRRLTMNTTVDDGDHSVVGGHTREDDDGGIA</sequence>
<dbReference type="Proteomes" id="UP000518752">
    <property type="component" value="Unassembled WGS sequence"/>
</dbReference>
<evidence type="ECO:0000256" key="2">
    <source>
        <dbReference type="SAM" id="Phobius"/>
    </source>
</evidence>
<gene>
    <name evidence="3" type="ORF">D9757_006769</name>
</gene>
<dbReference type="EMBL" id="JAACJN010000039">
    <property type="protein sequence ID" value="KAF5385544.1"/>
    <property type="molecule type" value="Genomic_DNA"/>
</dbReference>
<reference evidence="3 4" key="1">
    <citation type="journal article" date="2020" name="ISME J.">
        <title>Uncovering the hidden diversity of litter-decomposition mechanisms in mushroom-forming fungi.</title>
        <authorList>
            <person name="Floudas D."/>
            <person name="Bentzer J."/>
            <person name="Ahren D."/>
            <person name="Johansson T."/>
            <person name="Persson P."/>
            <person name="Tunlid A."/>
        </authorList>
    </citation>
    <scope>NUCLEOTIDE SEQUENCE [LARGE SCALE GENOMIC DNA]</scope>
    <source>
        <strain evidence="3 4">CBS 406.79</strain>
    </source>
</reference>
<protein>
    <submittedName>
        <fullName evidence="3">Uncharacterized protein</fullName>
    </submittedName>
</protein>
<keyword evidence="2" id="KW-0812">Transmembrane</keyword>
<dbReference type="AlphaFoldDB" id="A0A8H5HLG6"/>
<feature type="transmembrane region" description="Helical" evidence="2">
    <location>
        <begin position="185"/>
        <end position="208"/>
    </location>
</feature>
<keyword evidence="2" id="KW-0472">Membrane</keyword>
<proteinExistence type="predicted"/>
<feature type="compositionally biased region" description="Low complexity" evidence="1">
    <location>
        <begin position="479"/>
        <end position="498"/>
    </location>
</feature>
<feature type="region of interest" description="Disordered" evidence="1">
    <location>
        <begin position="460"/>
        <end position="505"/>
    </location>
</feature>
<comment type="caution">
    <text evidence="3">The sequence shown here is derived from an EMBL/GenBank/DDBJ whole genome shotgun (WGS) entry which is preliminary data.</text>
</comment>
<keyword evidence="4" id="KW-1185">Reference proteome</keyword>
<feature type="region of interest" description="Disordered" evidence="1">
    <location>
        <begin position="572"/>
        <end position="609"/>
    </location>
</feature>
<evidence type="ECO:0000313" key="4">
    <source>
        <dbReference type="Proteomes" id="UP000518752"/>
    </source>
</evidence>